<dbReference type="OrthoDB" id="305076at2759"/>
<gene>
    <name evidence="1" type="ORF">PSON_ATCC_30995.1.T0250096</name>
</gene>
<reference evidence="1" key="1">
    <citation type="submission" date="2021-01" db="EMBL/GenBank/DDBJ databases">
        <authorList>
            <consortium name="Genoscope - CEA"/>
            <person name="William W."/>
        </authorList>
    </citation>
    <scope>NUCLEOTIDE SEQUENCE</scope>
</reference>
<dbReference type="Proteomes" id="UP000692954">
    <property type="component" value="Unassembled WGS sequence"/>
</dbReference>
<accession>A0A8S1M2D2</accession>
<evidence type="ECO:0000313" key="2">
    <source>
        <dbReference type="Proteomes" id="UP000692954"/>
    </source>
</evidence>
<sequence length="212" mass="25450">MNSDGFVSFMLEKDDSYQFQPTENQFKINNDDDFYRQLSQEFYAQENQQYYFKNKNKLIKTIDSLKFNDTKKSQYSFTKQQQSQQIIQQKIYKLFTKQTPSQQTQQKQLDRSLQKTRNLNDISQQFTFKLDLSKTQKNLHRPSPQNSQRFKLIDEDYQGFQQQLSHRNTLNSCDKNMKKQDKISDIYYPLKINVYKGQGVGNLFQLSFKSKQ</sequence>
<dbReference type="EMBL" id="CAJJDN010000025">
    <property type="protein sequence ID" value="CAD8069134.1"/>
    <property type="molecule type" value="Genomic_DNA"/>
</dbReference>
<keyword evidence="2" id="KW-1185">Reference proteome</keyword>
<protein>
    <submittedName>
        <fullName evidence="1">Uncharacterized protein</fullName>
    </submittedName>
</protein>
<organism evidence="1 2">
    <name type="scientific">Paramecium sonneborni</name>
    <dbReference type="NCBI Taxonomy" id="65129"/>
    <lineage>
        <taxon>Eukaryota</taxon>
        <taxon>Sar</taxon>
        <taxon>Alveolata</taxon>
        <taxon>Ciliophora</taxon>
        <taxon>Intramacronucleata</taxon>
        <taxon>Oligohymenophorea</taxon>
        <taxon>Peniculida</taxon>
        <taxon>Parameciidae</taxon>
        <taxon>Paramecium</taxon>
    </lineage>
</organism>
<proteinExistence type="predicted"/>
<dbReference type="AlphaFoldDB" id="A0A8S1M2D2"/>
<comment type="caution">
    <text evidence="1">The sequence shown here is derived from an EMBL/GenBank/DDBJ whole genome shotgun (WGS) entry which is preliminary data.</text>
</comment>
<name>A0A8S1M2D2_9CILI</name>
<evidence type="ECO:0000313" key="1">
    <source>
        <dbReference type="EMBL" id="CAD8069134.1"/>
    </source>
</evidence>